<proteinExistence type="predicted"/>
<organism evidence="1">
    <name type="scientific">Loa loa</name>
    <name type="common">Eye worm</name>
    <name type="synonym">Filaria loa</name>
    <dbReference type="NCBI Taxonomy" id="7209"/>
    <lineage>
        <taxon>Eukaryota</taxon>
        <taxon>Metazoa</taxon>
        <taxon>Ecdysozoa</taxon>
        <taxon>Nematoda</taxon>
        <taxon>Chromadorea</taxon>
        <taxon>Rhabditida</taxon>
        <taxon>Spirurina</taxon>
        <taxon>Spiruromorpha</taxon>
        <taxon>Filarioidea</taxon>
        <taxon>Onchocercidae</taxon>
        <taxon>Loa</taxon>
    </lineage>
</organism>
<accession>A0A1S0TL49</accession>
<dbReference type="AlphaFoldDB" id="A0A1S0TL49"/>
<protein>
    <submittedName>
        <fullName evidence="1">Uncharacterized protein</fullName>
    </submittedName>
</protein>
<dbReference type="CTD" id="9949945"/>
<sequence>MWQQAVVTCALLFFKTKTHLVRSIVKGTFFLGGGGNDEVLSNRADGPNRINGSNRIDGESFSDIRYEKFLNYSNGKSIDIDECHNDISNNCRLYGSYLYHREEIIYGATNSYANISNRISNSNPF</sequence>
<gene>
    <name evidence="1" type="ORF">LOAG_12483</name>
</gene>
<evidence type="ECO:0000313" key="1">
    <source>
        <dbReference type="EMBL" id="EFO16024.1"/>
    </source>
</evidence>
<dbReference type="GeneID" id="9949945"/>
<dbReference type="KEGG" id="loa:LOAG_12483"/>
<dbReference type="RefSeq" id="XP_003148046.1">
    <property type="nucleotide sequence ID" value="XM_003147998.1"/>
</dbReference>
<reference evidence="1" key="1">
    <citation type="submission" date="2012-04" db="EMBL/GenBank/DDBJ databases">
        <title>The Genome Sequence of Loa loa.</title>
        <authorList>
            <consortium name="The Broad Institute Genome Sequencing Platform"/>
            <consortium name="Broad Institute Genome Sequencing Center for Infectious Disease"/>
            <person name="Nutman T.B."/>
            <person name="Fink D.L."/>
            <person name="Russ C."/>
            <person name="Young S."/>
            <person name="Zeng Q."/>
            <person name="Gargeya S."/>
            <person name="Alvarado L."/>
            <person name="Berlin A."/>
            <person name="Chapman S.B."/>
            <person name="Chen Z."/>
            <person name="Freedman E."/>
            <person name="Gellesch M."/>
            <person name="Goldberg J."/>
            <person name="Griggs A."/>
            <person name="Gujja S."/>
            <person name="Heilman E.R."/>
            <person name="Heiman D."/>
            <person name="Howarth C."/>
            <person name="Mehta T."/>
            <person name="Neiman D."/>
            <person name="Pearson M."/>
            <person name="Roberts A."/>
            <person name="Saif S."/>
            <person name="Shea T."/>
            <person name="Shenoy N."/>
            <person name="Sisk P."/>
            <person name="Stolte C."/>
            <person name="Sykes S."/>
            <person name="White J."/>
            <person name="Yandava C."/>
            <person name="Haas B."/>
            <person name="Henn M.R."/>
            <person name="Nusbaum C."/>
            <person name="Birren B."/>
        </authorList>
    </citation>
    <scope>NUCLEOTIDE SEQUENCE [LARGE SCALE GENOMIC DNA]</scope>
</reference>
<name>A0A1S0TL49_LOALO</name>
<dbReference type="EMBL" id="JH712133">
    <property type="protein sequence ID" value="EFO16024.1"/>
    <property type="molecule type" value="Genomic_DNA"/>
</dbReference>
<dbReference type="InParanoid" id="A0A1S0TL49"/>